<accession>A0A6J6K7T5</accession>
<proteinExistence type="predicted"/>
<dbReference type="InterPro" id="IPR011013">
    <property type="entry name" value="Gal_mutarotase_sf_dom"/>
</dbReference>
<dbReference type="AlphaFoldDB" id="A0A6J6K7T5"/>
<protein>
    <submittedName>
        <fullName evidence="1">Unannotated protein</fullName>
    </submittedName>
</protein>
<gene>
    <name evidence="1" type="ORF">UFOPK2162_00685</name>
</gene>
<reference evidence="1" key="1">
    <citation type="submission" date="2020-05" db="EMBL/GenBank/DDBJ databases">
        <authorList>
            <person name="Chiriac C."/>
            <person name="Salcher M."/>
            <person name="Ghai R."/>
            <person name="Kavagutti S V."/>
        </authorList>
    </citation>
    <scope>NUCLEOTIDE SEQUENCE</scope>
</reference>
<dbReference type="GO" id="GO:0003824">
    <property type="term" value="F:catalytic activity"/>
    <property type="evidence" value="ECO:0007669"/>
    <property type="project" value="InterPro"/>
</dbReference>
<dbReference type="Gene3D" id="2.70.98.10">
    <property type="match status" value="1"/>
</dbReference>
<sequence length="314" mass="35129">MRHVTLKSADLELLLDPSFGGDILSIKTVANNQELLLKTPWADRAEEVISGDQTPFSLDPVAHWMEHYRGGWQLITPNAGHPREIHGAAVGFHGEAAISVWKVVESQASKIHIALELISIPVRIERVISLDKNEISITDEITNLSSLDLEFDYSSHPAFGGDLLDGEVSIETSATKFTLDDDTESAHGVAGSSHQWPLIKGENGKTLDVSKLPTNGTNLFVFGWLSEFDGPKWYRVTNKAKNLSFEMKWESEFLDFAWFWLEFNSSQGFPWFGRVRTFAIEPSSTQTSGKSRKSILKLTPHQSTQIKQRVTVTF</sequence>
<dbReference type="GO" id="GO:0030246">
    <property type="term" value="F:carbohydrate binding"/>
    <property type="evidence" value="ECO:0007669"/>
    <property type="project" value="InterPro"/>
</dbReference>
<organism evidence="1">
    <name type="scientific">freshwater metagenome</name>
    <dbReference type="NCBI Taxonomy" id="449393"/>
    <lineage>
        <taxon>unclassified sequences</taxon>
        <taxon>metagenomes</taxon>
        <taxon>ecological metagenomes</taxon>
    </lineage>
</organism>
<dbReference type="SUPFAM" id="SSF74650">
    <property type="entry name" value="Galactose mutarotase-like"/>
    <property type="match status" value="1"/>
</dbReference>
<dbReference type="GO" id="GO:0005975">
    <property type="term" value="P:carbohydrate metabolic process"/>
    <property type="evidence" value="ECO:0007669"/>
    <property type="project" value="InterPro"/>
</dbReference>
<dbReference type="InterPro" id="IPR014718">
    <property type="entry name" value="GH-type_carb-bd"/>
</dbReference>
<evidence type="ECO:0000313" key="1">
    <source>
        <dbReference type="EMBL" id="CAB4644405.1"/>
    </source>
</evidence>
<dbReference type="EMBL" id="CAEZVZ010000082">
    <property type="protein sequence ID" value="CAB4644405.1"/>
    <property type="molecule type" value="Genomic_DNA"/>
</dbReference>
<name>A0A6J6K7T5_9ZZZZ</name>